<dbReference type="PANTHER" id="PTHR45639:SF3">
    <property type="entry name" value="HYPOXIA UP-REGULATED PROTEIN 1"/>
    <property type="match status" value="1"/>
</dbReference>
<reference evidence="10 11" key="1">
    <citation type="submission" date="2023-08" db="EMBL/GenBank/DDBJ databases">
        <title>A Necator americanus chromosomal reference genome.</title>
        <authorList>
            <person name="Ilik V."/>
            <person name="Petrzelkova K.J."/>
            <person name="Pardy F."/>
            <person name="Fuh T."/>
            <person name="Niatou-Singa F.S."/>
            <person name="Gouil Q."/>
            <person name="Baker L."/>
            <person name="Ritchie M.E."/>
            <person name="Jex A.R."/>
            <person name="Gazzola D."/>
            <person name="Li H."/>
            <person name="Toshio Fujiwara R."/>
            <person name="Zhan B."/>
            <person name="Aroian R.V."/>
            <person name="Pafco B."/>
            <person name="Schwarz E.M."/>
        </authorList>
    </citation>
    <scope>NUCLEOTIDE SEQUENCE [LARGE SCALE GENOMIC DNA]</scope>
    <source>
        <strain evidence="10 11">Aroian</strain>
        <tissue evidence="10">Whole animal</tissue>
    </source>
</reference>
<dbReference type="Proteomes" id="UP001303046">
    <property type="component" value="Unassembled WGS sequence"/>
</dbReference>
<dbReference type="InterPro" id="IPR029048">
    <property type="entry name" value="HSP70_C_sf"/>
</dbReference>
<comment type="similarity">
    <text evidence="1">Belongs to the heat shock protein 70 family.</text>
</comment>
<dbReference type="SUPFAM" id="SSF100934">
    <property type="entry name" value="Heat shock protein 70kD (HSP70), C-terminal subdomain"/>
    <property type="match status" value="1"/>
</dbReference>
<feature type="compositionally biased region" description="Basic and acidic residues" evidence="8">
    <location>
        <begin position="932"/>
        <end position="961"/>
    </location>
</feature>
<feature type="compositionally biased region" description="Basic and acidic residues" evidence="8">
    <location>
        <begin position="904"/>
        <end position="915"/>
    </location>
</feature>
<dbReference type="Gene3D" id="3.90.640.10">
    <property type="entry name" value="Actin, Chain A, domain 4"/>
    <property type="match status" value="1"/>
</dbReference>
<evidence type="ECO:0000256" key="2">
    <source>
        <dbReference type="ARBA" id="ARBA00022741"/>
    </source>
</evidence>
<feature type="chain" id="PRO_5045359368" description="Hypoxia up-regulated protein 1" evidence="9">
    <location>
        <begin position="27"/>
        <end position="978"/>
    </location>
</feature>
<proteinExistence type="inferred from homology"/>
<comment type="caution">
    <text evidence="10">The sequence shown here is derived from an EMBL/GenBank/DDBJ whole genome shotgun (WGS) entry which is preliminary data.</text>
</comment>
<keyword evidence="5" id="KW-0143">Chaperone</keyword>
<name>A0ABR1EU35_NECAM</name>
<feature type="compositionally biased region" description="Low complexity" evidence="8">
    <location>
        <begin position="916"/>
        <end position="926"/>
    </location>
</feature>
<feature type="region of interest" description="Disordered" evidence="8">
    <location>
        <begin position="578"/>
        <end position="677"/>
    </location>
</feature>
<keyword evidence="9" id="KW-0732">Signal</keyword>
<evidence type="ECO:0000256" key="9">
    <source>
        <dbReference type="SAM" id="SignalP"/>
    </source>
</evidence>
<keyword evidence="7" id="KW-0175">Coiled coil</keyword>
<gene>
    <name evidence="10" type="primary">Necator_chrX.g25996</name>
    <name evidence="10" type="ORF">RB195_025830</name>
</gene>
<feature type="signal peptide" evidence="9">
    <location>
        <begin position="1"/>
        <end position="26"/>
    </location>
</feature>
<dbReference type="CDD" id="cd10230">
    <property type="entry name" value="ASKHA_NBD_HSP70_HYOU1"/>
    <property type="match status" value="1"/>
</dbReference>
<dbReference type="Gene3D" id="3.30.30.30">
    <property type="match status" value="1"/>
</dbReference>
<dbReference type="InterPro" id="IPR043129">
    <property type="entry name" value="ATPase_NBD"/>
</dbReference>
<evidence type="ECO:0000256" key="5">
    <source>
        <dbReference type="ARBA" id="ARBA00023186"/>
    </source>
</evidence>
<feature type="coiled-coil region" evidence="7">
    <location>
        <begin position="703"/>
        <end position="730"/>
    </location>
</feature>
<dbReference type="PANTHER" id="PTHR45639">
    <property type="entry name" value="HSC70CB, ISOFORM G-RELATED"/>
    <property type="match status" value="1"/>
</dbReference>
<evidence type="ECO:0000256" key="7">
    <source>
        <dbReference type="SAM" id="Coils"/>
    </source>
</evidence>
<dbReference type="InterPro" id="IPR013126">
    <property type="entry name" value="Hsp_70_fam"/>
</dbReference>
<keyword evidence="2" id="KW-0547">Nucleotide-binding</keyword>
<accession>A0ABR1EU35</accession>
<keyword evidence="4" id="KW-0067">ATP-binding</keyword>
<sequence length="978" mass="111212">MILRSSICRTLLGLVACTFFLDGTDAALAAMSIDLGSEFIKIGIVKPGVPMEIVLNKESRRKTPNIVVIRNNERLFAETAAAVATKYPNSGYQYILSLLAKQKGDPSVELYQKRFPFTAFTFDEVRNTVLFPSDNATYNVETLLAMILWSAKETTEAFAEQRVKDCVITVPIFFNQAERRALVAAADIAGLNLLQLINDGSAAALNYGVFRRKQITEKPQTMMIYDMGASKTTATIVEYVLEPDKSSKVSKTSNPVVKTIGVGYDRTLGGFEITLRMRDHLVKLFRETVKTSTDITTNARSMAKLLKEAERVKQVLSANKYHYAQVEGLHEEQNFRSKVTREELEEMIVDLEPRFLQPINDALAMAEKTIDQIDQFVLMGAGTRVPKIQEVLKTILKEKEVGHFLNTDEAITLGAVYQAADLSKSFKVLPFAVKELVLFPIQVNFKSKSEDGNLKDVTRQIFGYKTHYPTNKKIVTFQSYSDDFEISLGYGSLEHLQDVQKKQFGKTDLAQVSIKGLGTAIEQNGTCPECEIKGVKTTFAVDLSGIVSVVKSEFVVDKKPTPEELATYEEDLKKYEEAEKVRKEEEEAERKRKQEEKEAEEKRKKEESEKNQTTEEAEKRGQDEEKSSSTENKTEDGNATTNTTLETGESEKETEEVKEKKPQKKKPLKAPVQPKAKTVKVHLNTSVNYEDLLDLNEEEMMLAKKILADFDHAEQEKHRHEEAMNALEGLVYDLAVKIEDGEEFAEFLTKEEKEKISEELKRLRTWMEDEAGIDTPTEDFISNKAILDELTAAGHNRKNERLHYPKMAETMSSLFNQSQTFFSFALNLTTTDDPVFTETEIEVLSKLINTTMEWWEEKSAAYDKQPKHEDPVVTIEEMATKIRDLDREVKYLINKMKNFKPKKKVEPKEPEKTNDTDTSSTPDNTTESVAEDSEKMEGKESNDTDAEEKKHEREEKEHDPSELLLFHNTRRKCWFGVF</sequence>
<feature type="compositionally biased region" description="Basic and acidic residues" evidence="8">
    <location>
        <begin position="649"/>
        <end position="660"/>
    </location>
</feature>
<evidence type="ECO:0000313" key="10">
    <source>
        <dbReference type="EMBL" id="KAK6766161.1"/>
    </source>
</evidence>
<evidence type="ECO:0000256" key="3">
    <source>
        <dbReference type="ARBA" id="ARBA00022824"/>
    </source>
</evidence>
<keyword evidence="3" id="KW-0256">Endoplasmic reticulum</keyword>
<evidence type="ECO:0000256" key="6">
    <source>
        <dbReference type="ARBA" id="ARBA00040503"/>
    </source>
</evidence>
<organism evidence="10 11">
    <name type="scientific">Necator americanus</name>
    <name type="common">Human hookworm</name>
    <dbReference type="NCBI Taxonomy" id="51031"/>
    <lineage>
        <taxon>Eukaryota</taxon>
        <taxon>Metazoa</taxon>
        <taxon>Ecdysozoa</taxon>
        <taxon>Nematoda</taxon>
        <taxon>Chromadorea</taxon>
        <taxon>Rhabditida</taxon>
        <taxon>Rhabditina</taxon>
        <taxon>Rhabditomorpha</taxon>
        <taxon>Strongyloidea</taxon>
        <taxon>Ancylostomatidae</taxon>
        <taxon>Bunostominae</taxon>
        <taxon>Necator</taxon>
    </lineage>
</organism>
<dbReference type="InterPro" id="IPR029047">
    <property type="entry name" value="HSP70_peptide-bd_sf"/>
</dbReference>
<dbReference type="PRINTS" id="PR00301">
    <property type="entry name" value="HEATSHOCK70"/>
</dbReference>
<dbReference type="Pfam" id="PF00012">
    <property type="entry name" value="HSP70"/>
    <property type="match status" value="1"/>
</dbReference>
<dbReference type="Gene3D" id="2.60.34.10">
    <property type="entry name" value="Substrate Binding Domain Of DNAk, Chain A, domain 1"/>
    <property type="match status" value="1"/>
</dbReference>
<feature type="compositionally biased region" description="Basic and acidic residues" evidence="8">
    <location>
        <begin position="578"/>
        <end position="636"/>
    </location>
</feature>
<feature type="region of interest" description="Disordered" evidence="8">
    <location>
        <begin position="901"/>
        <end position="963"/>
    </location>
</feature>
<protein>
    <recommendedName>
        <fullName evidence="6">Hypoxia up-regulated protein 1</fullName>
    </recommendedName>
</protein>
<evidence type="ECO:0000256" key="8">
    <source>
        <dbReference type="SAM" id="MobiDB-lite"/>
    </source>
</evidence>
<dbReference type="EMBL" id="JAVFWL010000006">
    <property type="protein sequence ID" value="KAK6766161.1"/>
    <property type="molecule type" value="Genomic_DNA"/>
</dbReference>
<keyword evidence="11" id="KW-1185">Reference proteome</keyword>
<dbReference type="Gene3D" id="3.30.420.40">
    <property type="match status" value="2"/>
</dbReference>
<evidence type="ECO:0000256" key="1">
    <source>
        <dbReference type="ARBA" id="ARBA00007381"/>
    </source>
</evidence>
<evidence type="ECO:0000313" key="11">
    <source>
        <dbReference type="Proteomes" id="UP001303046"/>
    </source>
</evidence>
<dbReference type="SUPFAM" id="SSF53067">
    <property type="entry name" value="Actin-like ATPase domain"/>
    <property type="match status" value="2"/>
</dbReference>
<dbReference type="Gene3D" id="1.20.1270.10">
    <property type="match status" value="1"/>
</dbReference>
<evidence type="ECO:0000256" key="4">
    <source>
        <dbReference type="ARBA" id="ARBA00022840"/>
    </source>
</evidence>